<dbReference type="PROSITE" id="PS51420">
    <property type="entry name" value="RHO"/>
    <property type="match status" value="1"/>
</dbReference>
<dbReference type="Pfam" id="PF00071">
    <property type="entry name" value="Ras"/>
    <property type="match status" value="1"/>
</dbReference>
<dbReference type="FunFam" id="3.30.710.10:FF:000202">
    <property type="entry name" value="Predicted protein"/>
    <property type="match status" value="1"/>
</dbReference>
<dbReference type="PRINTS" id="PR00449">
    <property type="entry name" value="RASTRNSFRMNG"/>
</dbReference>
<keyword evidence="2" id="KW-0342">GTP-binding</keyword>
<name>C3ZLT6_BRAFL</name>
<keyword evidence="1" id="KW-0547">Nucleotide-binding</keyword>
<dbReference type="SMART" id="SM00173">
    <property type="entry name" value="RAS"/>
    <property type="match status" value="1"/>
</dbReference>
<dbReference type="InterPro" id="IPR005225">
    <property type="entry name" value="Small_GTP-bd"/>
</dbReference>
<dbReference type="PROSITE" id="PS51421">
    <property type="entry name" value="RAS"/>
    <property type="match status" value="1"/>
</dbReference>
<dbReference type="InParanoid" id="C3ZLT6"/>
<dbReference type="NCBIfam" id="TIGR00231">
    <property type="entry name" value="small_GTP"/>
    <property type="match status" value="1"/>
</dbReference>
<dbReference type="SMART" id="SM00174">
    <property type="entry name" value="RHO"/>
    <property type="match status" value="1"/>
</dbReference>
<dbReference type="CDD" id="cd00157">
    <property type="entry name" value="Rho"/>
    <property type="match status" value="1"/>
</dbReference>
<dbReference type="GO" id="GO:0007264">
    <property type="term" value="P:small GTPase-mediated signal transduction"/>
    <property type="evidence" value="ECO:0007669"/>
    <property type="project" value="InterPro"/>
</dbReference>
<evidence type="ECO:0000313" key="4">
    <source>
        <dbReference type="EMBL" id="EEN46559.1"/>
    </source>
</evidence>
<proteinExistence type="predicted"/>
<dbReference type="Pfam" id="PF00651">
    <property type="entry name" value="BTB"/>
    <property type="match status" value="2"/>
</dbReference>
<dbReference type="PANTHER" id="PTHR24072">
    <property type="entry name" value="RHO FAMILY GTPASE"/>
    <property type="match status" value="1"/>
</dbReference>
<feature type="domain" description="BTB" evidence="3">
    <location>
        <begin position="281"/>
        <end position="348"/>
    </location>
</feature>
<dbReference type="InterPro" id="IPR003578">
    <property type="entry name" value="Small_GTPase_Rho"/>
</dbReference>
<reference evidence="4" key="1">
    <citation type="journal article" date="2008" name="Nature">
        <title>The amphioxus genome and the evolution of the chordate karyotype.</title>
        <authorList>
            <consortium name="US DOE Joint Genome Institute (JGI-PGF)"/>
            <person name="Putnam N.H."/>
            <person name="Butts T."/>
            <person name="Ferrier D.E.K."/>
            <person name="Furlong R.F."/>
            <person name="Hellsten U."/>
            <person name="Kawashima T."/>
            <person name="Robinson-Rechavi M."/>
            <person name="Shoguchi E."/>
            <person name="Terry A."/>
            <person name="Yu J.-K."/>
            <person name="Benito-Gutierrez E.L."/>
            <person name="Dubchak I."/>
            <person name="Garcia-Fernandez J."/>
            <person name="Gibson-Brown J.J."/>
            <person name="Grigoriev I.V."/>
            <person name="Horton A.C."/>
            <person name="de Jong P.J."/>
            <person name="Jurka J."/>
            <person name="Kapitonov V.V."/>
            <person name="Kohara Y."/>
            <person name="Kuroki Y."/>
            <person name="Lindquist E."/>
            <person name="Lucas S."/>
            <person name="Osoegawa K."/>
            <person name="Pennacchio L.A."/>
            <person name="Salamov A.A."/>
            <person name="Satou Y."/>
            <person name="Sauka-Spengler T."/>
            <person name="Schmutz J."/>
            <person name="Shin-I T."/>
            <person name="Toyoda A."/>
            <person name="Bronner-Fraser M."/>
            <person name="Fujiyama A."/>
            <person name="Holland L.Z."/>
            <person name="Holland P.W.H."/>
            <person name="Satoh N."/>
            <person name="Rokhsar D.S."/>
        </authorList>
    </citation>
    <scope>NUCLEOTIDE SEQUENCE [LARGE SCALE GENOMIC DNA]</scope>
    <source>
        <strain evidence="4">S238N-H82</strain>
        <tissue evidence="4">Testes</tissue>
    </source>
</reference>
<dbReference type="STRING" id="7739.C3ZLT6"/>
<dbReference type="eggNOG" id="KOG0393">
    <property type="taxonomic scope" value="Eukaryota"/>
</dbReference>
<dbReference type="InterPro" id="IPR027417">
    <property type="entry name" value="P-loop_NTPase"/>
</dbReference>
<dbReference type="SUPFAM" id="SSF52540">
    <property type="entry name" value="P-loop containing nucleoside triphosphate hydrolases"/>
    <property type="match status" value="1"/>
</dbReference>
<dbReference type="SMART" id="SM00225">
    <property type="entry name" value="BTB"/>
    <property type="match status" value="2"/>
</dbReference>
<dbReference type="GO" id="GO:0005525">
    <property type="term" value="F:GTP binding"/>
    <property type="evidence" value="ECO:0007669"/>
    <property type="project" value="UniProtKB-KW"/>
</dbReference>
<gene>
    <name evidence="4" type="ORF">BRAFLDRAFT_124528</name>
</gene>
<dbReference type="AlphaFoldDB" id="C3ZLT6"/>
<evidence type="ECO:0000259" key="3">
    <source>
        <dbReference type="PROSITE" id="PS50097"/>
    </source>
</evidence>
<dbReference type="SUPFAM" id="SSF54695">
    <property type="entry name" value="POZ domain"/>
    <property type="match status" value="2"/>
</dbReference>
<evidence type="ECO:0000256" key="1">
    <source>
        <dbReference type="ARBA" id="ARBA00022741"/>
    </source>
</evidence>
<evidence type="ECO:0000256" key="2">
    <source>
        <dbReference type="ARBA" id="ARBA00023134"/>
    </source>
</evidence>
<dbReference type="Gene3D" id="3.30.710.10">
    <property type="entry name" value="Potassium Channel Kv1.1, Chain A"/>
    <property type="match status" value="2"/>
</dbReference>
<sequence>MTSHRANYCTNIVVDGKPYNMAFWDTAGQEDYDRLRPLSYPQTDIFLMCFDIGNRDSFENISEKWFPEVRHFCPDTPIILVGTKNDLRSASDVCRCCVRCVSWQEGQQVATSLNLPYHETSSLKQVGLKELMNHAVQLGSQSVRRQKKGGSIGKWVPSWLKGKKSNSLPPPPVMPPAGVAGIEEGTSGTVVTLRDDISLEVFTHVLEFLYSGLPVLTEAPTEEKLTRLTAAAELFHLPYLSQVCDNIIRKEEFLNPSIGTYLNDTTGQKIKELFFNKSELSDISFIVQGTTVHAHKAILTSRSEVMGVMFGGSFSESSSSKVPVTGPTTDVFLALLEYLYTDNAPIEDVGPLDILPLADQYGQTRLISMCELYMTKDVDRDTGESIEKSSTDVIGLLVMAQMHNAPQLSSWCLHFISTNYTAISKRPEFSLLQGENLKHVEEHQWPPVSYLKQVEEYEAMLKEKGHNTDKCVVM</sequence>
<dbReference type="InterPro" id="IPR001806">
    <property type="entry name" value="Small_GTPase"/>
</dbReference>
<protein>
    <recommendedName>
        <fullName evidence="3">BTB domain-containing protein</fullName>
    </recommendedName>
</protein>
<dbReference type="InterPro" id="IPR000210">
    <property type="entry name" value="BTB/POZ_dom"/>
</dbReference>
<dbReference type="GO" id="GO:0003924">
    <property type="term" value="F:GTPase activity"/>
    <property type="evidence" value="ECO:0007669"/>
    <property type="project" value="InterPro"/>
</dbReference>
<dbReference type="PROSITE" id="PS50097">
    <property type="entry name" value="BTB"/>
    <property type="match status" value="1"/>
</dbReference>
<dbReference type="CDD" id="cd18499">
    <property type="entry name" value="BACK_RHOBTB"/>
    <property type="match status" value="1"/>
</dbReference>
<dbReference type="PROSITE" id="PS51419">
    <property type="entry name" value="RAB"/>
    <property type="match status" value="1"/>
</dbReference>
<accession>C3ZLT6</accession>
<dbReference type="EMBL" id="GG666642">
    <property type="protein sequence ID" value="EEN46559.1"/>
    <property type="molecule type" value="Genomic_DNA"/>
</dbReference>
<dbReference type="InterPro" id="IPR011333">
    <property type="entry name" value="SKP1/BTB/POZ_sf"/>
</dbReference>
<organism>
    <name type="scientific">Branchiostoma floridae</name>
    <name type="common">Florida lancelet</name>
    <name type="synonym">Amphioxus</name>
    <dbReference type="NCBI Taxonomy" id="7739"/>
    <lineage>
        <taxon>Eukaryota</taxon>
        <taxon>Metazoa</taxon>
        <taxon>Chordata</taxon>
        <taxon>Cephalochordata</taxon>
        <taxon>Leptocardii</taxon>
        <taxon>Amphioxiformes</taxon>
        <taxon>Branchiostomatidae</taxon>
        <taxon>Branchiostoma</taxon>
    </lineage>
</organism>
<dbReference type="Gene3D" id="3.40.50.300">
    <property type="entry name" value="P-loop containing nucleotide triphosphate hydrolases"/>
    <property type="match status" value="1"/>
</dbReference>
<dbReference type="SMART" id="SM00175">
    <property type="entry name" value="RAB"/>
    <property type="match status" value="1"/>
</dbReference>